<evidence type="ECO:0000256" key="1">
    <source>
        <dbReference type="SAM" id="Phobius"/>
    </source>
</evidence>
<keyword evidence="4" id="KW-1185">Reference proteome</keyword>
<protein>
    <submittedName>
        <fullName evidence="3">Tetratricopeptide repeat protein</fullName>
    </submittedName>
</protein>
<feature type="transmembrane region" description="Helical" evidence="1">
    <location>
        <begin position="60"/>
        <end position="78"/>
    </location>
</feature>
<evidence type="ECO:0000313" key="4">
    <source>
        <dbReference type="Proteomes" id="UP000003416"/>
    </source>
</evidence>
<dbReference type="InterPro" id="IPR011990">
    <property type="entry name" value="TPR-like_helical_dom_sf"/>
</dbReference>
<accession>F3PSJ9</accession>
<dbReference type="Proteomes" id="UP000003416">
    <property type="component" value="Unassembled WGS sequence"/>
</dbReference>
<comment type="caution">
    <text evidence="3">The sequence shown here is derived from an EMBL/GenBank/DDBJ whole genome shotgun (WGS) entry which is preliminary data.</text>
</comment>
<reference evidence="3 4" key="1">
    <citation type="submission" date="2011-02" db="EMBL/GenBank/DDBJ databases">
        <authorList>
            <person name="Weinstock G."/>
            <person name="Sodergren E."/>
            <person name="Clifton S."/>
            <person name="Fulton L."/>
            <person name="Fulton B."/>
            <person name="Courtney L."/>
            <person name="Fronick C."/>
            <person name="Harrison M."/>
            <person name="Strong C."/>
            <person name="Farmer C."/>
            <person name="Delahaunty K."/>
            <person name="Markovic C."/>
            <person name="Hall O."/>
            <person name="Minx P."/>
            <person name="Tomlinson C."/>
            <person name="Mitreva M."/>
            <person name="Hou S."/>
            <person name="Chen J."/>
            <person name="Wollam A."/>
            <person name="Pepin K.H."/>
            <person name="Johnson M."/>
            <person name="Bhonagiri V."/>
            <person name="Zhang X."/>
            <person name="Suruliraj S."/>
            <person name="Warren W."/>
            <person name="Chinwalla A."/>
            <person name="Mardis E.R."/>
            <person name="Wilson R.K."/>
        </authorList>
    </citation>
    <scope>NUCLEOTIDE SEQUENCE [LARGE SCALE GENOMIC DNA]</scope>
    <source>
        <strain evidence="3 4">YIT 12057</strain>
    </source>
</reference>
<dbReference type="SUPFAM" id="SSF48452">
    <property type="entry name" value="TPR-like"/>
    <property type="match status" value="1"/>
</dbReference>
<keyword evidence="1" id="KW-0812">Transmembrane</keyword>
<dbReference type="Pfam" id="PF09976">
    <property type="entry name" value="TPR_21"/>
    <property type="match status" value="1"/>
</dbReference>
<keyword evidence="1" id="KW-1133">Transmembrane helix</keyword>
<dbReference type="EMBL" id="AFBN01000028">
    <property type="protein sequence ID" value="EGF57653.1"/>
    <property type="molecule type" value="Genomic_DNA"/>
</dbReference>
<evidence type="ECO:0000313" key="3">
    <source>
        <dbReference type="EMBL" id="EGF57653.1"/>
    </source>
</evidence>
<dbReference type="Gene3D" id="1.25.40.10">
    <property type="entry name" value="Tetratricopeptide repeat domain"/>
    <property type="match status" value="2"/>
</dbReference>
<keyword evidence="1" id="KW-0472">Membrane</keyword>
<feature type="domain" description="Ancillary SecYEG translocon subunit/Cell division coordinator CpoB TPR" evidence="2">
    <location>
        <begin position="52"/>
        <end position="231"/>
    </location>
</feature>
<dbReference type="HOGENOM" id="CLU_096069_0_1_10"/>
<dbReference type="AlphaFoldDB" id="F3PSJ9"/>
<sequence>MPLNFVDSHKKVTFAGRNSYLRIITKRIYKMAEQKKANEALNVEDALTQSEAFFIKNKKAIIGAIVAIIIIIAGVVMYKHLYADPREEKAQAALFKGQEYFEADAYAEALNGDSIGFAGFAKIADDYSGTKAANLAKAYMGICYAHLGKYDEAVKALDSFDADDQMVAPSIKGAMGNCYAQLGQLDKAASMLLKAANEADNNTLSPIFLLQAGEILVKQGKYDDAIQAYTSIKDKYFRSYQAMDIDKYIEQAKLLKK</sequence>
<evidence type="ECO:0000259" key="2">
    <source>
        <dbReference type="Pfam" id="PF09976"/>
    </source>
</evidence>
<dbReference type="STRING" id="763034.HMPREF9446_01733"/>
<gene>
    <name evidence="3" type="ORF">HMPREF9446_01733</name>
</gene>
<organism evidence="3 4">
    <name type="scientific">Bacteroides fluxus YIT 12057</name>
    <dbReference type="NCBI Taxonomy" id="763034"/>
    <lineage>
        <taxon>Bacteria</taxon>
        <taxon>Pseudomonadati</taxon>
        <taxon>Bacteroidota</taxon>
        <taxon>Bacteroidia</taxon>
        <taxon>Bacteroidales</taxon>
        <taxon>Bacteroidaceae</taxon>
        <taxon>Bacteroides</taxon>
    </lineage>
</organism>
<dbReference type="InterPro" id="IPR018704">
    <property type="entry name" value="SecYEG/CpoB_TPR"/>
</dbReference>
<name>F3PSJ9_9BACE</name>
<proteinExistence type="predicted"/>
<dbReference type="eggNOG" id="COG0457">
    <property type="taxonomic scope" value="Bacteria"/>
</dbReference>